<keyword evidence="2" id="KW-1185">Reference proteome</keyword>
<gene>
    <name evidence="1" type="ORF">MIZ03_1380</name>
</gene>
<organism evidence="1 2">
    <name type="scientific">Rhodoferax lithotrophicus</name>
    <dbReference type="NCBI Taxonomy" id="2798804"/>
    <lineage>
        <taxon>Bacteria</taxon>
        <taxon>Pseudomonadati</taxon>
        <taxon>Pseudomonadota</taxon>
        <taxon>Betaproteobacteria</taxon>
        <taxon>Burkholderiales</taxon>
        <taxon>Comamonadaceae</taxon>
        <taxon>Rhodoferax</taxon>
    </lineage>
</organism>
<name>A0ABN6D3C2_9BURK</name>
<evidence type="ECO:0000313" key="2">
    <source>
        <dbReference type="Proteomes" id="UP000824366"/>
    </source>
</evidence>
<sequence length="108" mass="12743">MEYEERFTDAELGKVIEQAMIYMCACPAQVADSVRKLRELYRYQLRCIAHPEHNMVVHAQIMQSTLQTHSIMQDCLDKVIELEKWDRSTLEMPVGLRKLQMQEIVSDR</sequence>
<accession>A0ABN6D3C2</accession>
<evidence type="ECO:0000313" key="1">
    <source>
        <dbReference type="EMBL" id="BCO26497.1"/>
    </source>
</evidence>
<dbReference type="Proteomes" id="UP000824366">
    <property type="component" value="Chromosome"/>
</dbReference>
<reference evidence="1 2" key="1">
    <citation type="journal article" date="2021" name="Microbiol. Spectr.">
        <title>A Single Bacterium Capable of Oxidation and Reduction of Iron at Circumneutral pH.</title>
        <authorList>
            <person name="Kato S."/>
            <person name="Ohkuma M."/>
        </authorList>
    </citation>
    <scope>NUCLEOTIDE SEQUENCE [LARGE SCALE GENOMIC DNA]</scope>
    <source>
        <strain evidence="1 2">MIZ03</strain>
    </source>
</reference>
<dbReference type="EMBL" id="AP024238">
    <property type="protein sequence ID" value="BCO26497.1"/>
    <property type="molecule type" value="Genomic_DNA"/>
</dbReference>
<proteinExistence type="predicted"/>
<protein>
    <submittedName>
        <fullName evidence="1">Uncharacterized protein</fullName>
    </submittedName>
</protein>